<evidence type="ECO:0000256" key="5">
    <source>
        <dbReference type="RuleBase" id="RU003719"/>
    </source>
</evidence>
<dbReference type="InterPro" id="IPR029753">
    <property type="entry name" value="D-isomer_DH_CS"/>
</dbReference>
<gene>
    <name evidence="8" type="ORF">COO92_13285</name>
</gene>
<evidence type="ECO:0000259" key="6">
    <source>
        <dbReference type="Pfam" id="PF00389"/>
    </source>
</evidence>
<proteinExistence type="inferred from homology"/>
<dbReference type="GO" id="GO:0008652">
    <property type="term" value="P:amino acid biosynthetic process"/>
    <property type="evidence" value="ECO:0007669"/>
    <property type="project" value="UniProtKB-KW"/>
</dbReference>
<dbReference type="SUPFAM" id="SSF51735">
    <property type="entry name" value="NAD(P)-binding Rossmann-fold domains"/>
    <property type="match status" value="1"/>
</dbReference>
<evidence type="ECO:0000313" key="8">
    <source>
        <dbReference type="EMBL" id="PKR57743.1"/>
    </source>
</evidence>
<dbReference type="FunFam" id="3.40.50.720:FF:000203">
    <property type="entry name" value="D-3-phosphoglycerate dehydrogenase (SerA)"/>
    <property type="match status" value="1"/>
</dbReference>
<dbReference type="Pfam" id="PF02826">
    <property type="entry name" value="2-Hacid_dh_C"/>
    <property type="match status" value="1"/>
</dbReference>
<dbReference type="EMBL" id="NXGX01000005">
    <property type="protein sequence ID" value="PKR57743.1"/>
    <property type="molecule type" value="Genomic_DNA"/>
</dbReference>
<evidence type="ECO:0000256" key="3">
    <source>
        <dbReference type="ARBA" id="ARBA00023002"/>
    </source>
</evidence>
<keyword evidence="4" id="KW-0520">NAD</keyword>
<protein>
    <submittedName>
        <fullName evidence="8">Hydroxyacid dehydrogenase</fullName>
    </submittedName>
</protein>
<evidence type="ECO:0000256" key="1">
    <source>
        <dbReference type="ARBA" id="ARBA00005854"/>
    </source>
</evidence>
<evidence type="ECO:0000256" key="2">
    <source>
        <dbReference type="ARBA" id="ARBA00022605"/>
    </source>
</evidence>
<dbReference type="RefSeq" id="WP_101302838.1">
    <property type="nucleotide sequence ID" value="NZ_NXGX01000005.1"/>
</dbReference>
<dbReference type="PANTHER" id="PTHR42789:SF1">
    <property type="entry name" value="D-ISOMER SPECIFIC 2-HYDROXYACID DEHYDROGENASE FAMILY PROTEIN (AFU_ORTHOLOGUE AFUA_6G10090)"/>
    <property type="match status" value="1"/>
</dbReference>
<dbReference type="GO" id="GO:0051287">
    <property type="term" value="F:NAD binding"/>
    <property type="evidence" value="ECO:0007669"/>
    <property type="project" value="InterPro"/>
</dbReference>
<dbReference type="Gene3D" id="3.40.50.720">
    <property type="entry name" value="NAD(P)-binding Rossmann-like Domain"/>
    <property type="match status" value="2"/>
</dbReference>
<dbReference type="PROSITE" id="PS00671">
    <property type="entry name" value="D_2_HYDROXYACID_DH_3"/>
    <property type="match status" value="1"/>
</dbReference>
<feature type="domain" description="D-isomer specific 2-hydroxyacid dehydrogenase catalytic" evidence="6">
    <location>
        <begin position="22"/>
        <end position="313"/>
    </location>
</feature>
<evidence type="ECO:0000256" key="4">
    <source>
        <dbReference type="ARBA" id="ARBA00023027"/>
    </source>
</evidence>
<sequence length="317" mass="34214">MRIAILDDYQNLALASADWSGVKSHGDITVFHDTLTNGAALAKRLEPFDVLCVMRERTPLPASLLENLPNLKLIVTTGKRNDAIDVTYANCHSITVCGTNSPSTATPELTFSLMLGLARGVVPENTSMRTGGWQVGLGQDLAGSTLGIIGLGRLGAKVATIAKAFDMRITAWSQNLTKERCAELGVEYMPSKDDLLADADFVTIHQRLSERTAGMMSTDEFKCMKKTAYLINTSRGPIVDDAALIEAVNNGEIAGAGLDVYDIEPLPASHPLRTCDGLLLTPHLGYVTRHTWDVFYGETVEAILAWLAGKPVRVITA</sequence>
<dbReference type="InterPro" id="IPR006140">
    <property type="entry name" value="D-isomer_DH_NAD-bd"/>
</dbReference>
<organism evidence="8 9">
    <name type="scientific">Thalassospira lohafexi</name>
    <dbReference type="NCBI Taxonomy" id="744227"/>
    <lineage>
        <taxon>Bacteria</taxon>
        <taxon>Pseudomonadati</taxon>
        <taxon>Pseudomonadota</taxon>
        <taxon>Alphaproteobacteria</taxon>
        <taxon>Rhodospirillales</taxon>
        <taxon>Thalassospiraceae</taxon>
        <taxon>Thalassospira</taxon>
    </lineage>
</organism>
<dbReference type="InterPro" id="IPR036291">
    <property type="entry name" value="NAD(P)-bd_dom_sf"/>
</dbReference>
<dbReference type="InterPro" id="IPR006139">
    <property type="entry name" value="D-isomer_2_OHA_DH_cat_dom"/>
</dbReference>
<comment type="similarity">
    <text evidence="1 5">Belongs to the D-isomer specific 2-hydroxyacid dehydrogenase family.</text>
</comment>
<dbReference type="SUPFAM" id="SSF52283">
    <property type="entry name" value="Formate/glycerate dehydrogenase catalytic domain-like"/>
    <property type="match status" value="1"/>
</dbReference>
<dbReference type="InterPro" id="IPR029752">
    <property type="entry name" value="D-isomer_DH_CS1"/>
</dbReference>
<dbReference type="CDD" id="cd12169">
    <property type="entry name" value="PGDH_like_1"/>
    <property type="match status" value="1"/>
</dbReference>
<reference evidence="8 9" key="1">
    <citation type="submission" date="2017-09" db="EMBL/GenBank/DDBJ databases">
        <title>Biodiversity and function of Thalassospira species in the particle-attached aromatic-hydrocarbon-degrading consortia from the surface seawater of the China South Sea.</title>
        <authorList>
            <person name="Dong C."/>
            <person name="Lai Q."/>
            <person name="Shao Z."/>
        </authorList>
    </citation>
    <scope>NUCLEOTIDE SEQUENCE [LARGE SCALE GENOMIC DNA]</scope>
    <source>
        <strain evidence="8 9">139Z-12</strain>
    </source>
</reference>
<evidence type="ECO:0000259" key="7">
    <source>
        <dbReference type="Pfam" id="PF02826"/>
    </source>
</evidence>
<dbReference type="InterPro" id="IPR050857">
    <property type="entry name" value="D-2-hydroxyacid_DH"/>
</dbReference>
<keyword evidence="9" id="KW-1185">Reference proteome</keyword>
<keyword evidence="3 5" id="KW-0560">Oxidoreductase</keyword>
<accession>A0A2N3L4I7</accession>
<dbReference type="AlphaFoldDB" id="A0A2N3L4I7"/>
<dbReference type="Proteomes" id="UP000233332">
    <property type="component" value="Unassembled WGS sequence"/>
</dbReference>
<dbReference type="Pfam" id="PF00389">
    <property type="entry name" value="2-Hacid_dh"/>
    <property type="match status" value="1"/>
</dbReference>
<dbReference type="GO" id="GO:0016616">
    <property type="term" value="F:oxidoreductase activity, acting on the CH-OH group of donors, NAD or NADP as acceptor"/>
    <property type="evidence" value="ECO:0007669"/>
    <property type="project" value="InterPro"/>
</dbReference>
<feature type="domain" description="D-isomer specific 2-hydroxyacid dehydrogenase NAD-binding" evidence="7">
    <location>
        <begin position="111"/>
        <end position="285"/>
    </location>
</feature>
<dbReference type="PANTHER" id="PTHR42789">
    <property type="entry name" value="D-ISOMER SPECIFIC 2-HYDROXYACID DEHYDROGENASE FAMILY PROTEIN (AFU_ORTHOLOGUE AFUA_6G10090)"/>
    <property type="match status" value="1"/>
</dbReference>
<keyword evidence="2" id="KW-0028">Amino-acid biosynthesis</keyword>
<dbReference type="PROSITE" id="PS00065">
    <property type="entry name" value="D_2_HYDROXYACID_DH_1"/>
    <property type="match status" value="1"/>
</dbReference>
<comment type="caution">
    <text evidence="8">The sequence shown here is derived from an EMBL/GenBank/DDBJ whole genome shotgun (WGS) entry which is preliminary data.</text>
</comment>
<name>A0A2N3L4I7_9PROT</name>
<evidence type="ECO:0000313" key="9">
    <source>
        <dbReference type="Proteomes" id="UP000233332"/>
    </source>
</evidence>